<evidence type="ECO:0000313" key="2">
    <source>
        <dbReference type="Proteomes" id="UP000239197"/>
    </source>
</evidence>
<gene>
    <name evidence="1" type="ORF">BV494_16075</name>
</gene>
<dbReference type="RefSeq" id="WP_104923765.1">
    <property type="nucleotide sequence ID" value="NZ_CP019062.1"/>
</dbReference>
<dbReference type="InterPro" id="IPR037012">
    <property type="entry name" value="NanQ/TabA/YiaL_sf"/>
</dbReference>
<dbReference type="Pfam" id="PF04074">
    <property type="entry name" value="DUF386"/>
    <property type="match status" value="1"/>
</dbReference>
<keyword evidence="2" id="KW-1185">Reference proteome</keyword>
<protein>
    <submittedName>
        <fullName evidence="1">Beta-galactosidase subunit beta</fullName>
    </submittedName>
</protein>
<dbReference type="GO" id="GO:0044010">
    <property type="term" value="P:single-species biofilm formation"/>
    <property type="evidence" value="ECO:0007669"/>
    <property type="project" value="TreeGrafter"/>
</dbReference>
<dbReference type="EMBL" id="CP019062">
    <property type="protein sequence ID" value="AVF36354.1"/>
    <property type="molecule type" value="Genomic_DNA"/>
</dbReference>
<dbReference type="OrthoDB" id="8776070at2"/>
<reference evidence="2" key="1">
    <citation type="submission" date="2017-01" db="EMBL/GenBank/DDBJ databases">
        <title>Genome sequence of Rouxiella sp. ERMR1:05.</title>
        <authorList>
            <person name="Kumar R."/>
            <person name="Singh D."/>
            <person name="Kumar S."/>
        </authorList>
    </citation>
    <scope>NUCLEOTIDE SEQUENCE [LARGE SCALE GENOMIC DNA]</scope>
    <source>
        <strain evidence="2">ERMR1:05</strain>
    </source>
</reference>
<accession>A0A2L1UU14</accession>
<dbReference type="PANTHER" id="PTHR34986">
    <property type="entry name" value="EVOLVED BETA-GALACTOSIDASE SUBUNIT BETA"/>
    <property type="match status" value="1"/>
</dbReference>
<dbReference type="PANTHER" id="PTHR34986:SF4">
    <property type="entry name" value="EVOLVED BETA-GALACTOSIDASE SUBUNIT BETA-RELATED"/>
    <property type="match status" value="1"/>
</dbReference>
<evidence type="ECO:0000313" key="1">
    <source>
        <dbReference type="EMBL" id="AVF36354.1"/>
    </source>
</evidence>
<dbReference type="NCBIfam" id="NF007571">
    <property type="entry name" value="PRK10202.1"/>
    <property type="match status" value="1"/>
</dbReference>
<sequence>MITLGSLAEFQQRYPAGKKWQRCREAINNIEKLRPGVFHSIGDSLVYRLASGAEPQRETFEGHRRYFDVHYYLEGREEIEFAAKSALENIAPYCDETDRELFSGCGEKITAQKGNVIIFENHEASRFRPEKDVKKVILKVTIEESYFVNK</sequence>
<dbReference type="InterPro" id="IPR004375">
    <property type="entry name" value="NanQ/TabA/YiaL"/>
</dbReference>
<name>A0A2L1UU14_9GAMM</name>
<proteinExistence type="predicted"/>
<dbReference type="Proteomes" id="UP000239197">
    <property type="component" value="Chromosome"/>
</dbReference>
<dbReference type="KEGG" id="rox:BV494_16075"/>
<dbReference type="Gene3D" id="2.60.120.370">
    <property type="entry name" value="YhcH/YjgK/YiaL"/>
    <property type="match status" value="1"/>
</dbReference>
<dbReference type="GO" id="GO:0005829">
    <property type="term" value="C:cytosol"/>
    <property type="evidence" value="ECO:0007669"/>
    <property type="project" value="TreeGrafter"/>
</dbReference>
<dbReference type="AlphaFoldDB" id="A0A2L1UU14"/>
<dbReference type="SUPFAM" id="SSF51197">
    <property type="entry name" value="Clavaminate synthase-like"/>
    <property type="match status" value="1"/>
</dbReference>
<organism evidence="1 2">
    <name type="scientific">Rahnella sikkimica</name>
    <dbReference type="NCBI Taxonomy" id="1805933"/>
    <lineage>
        <taxon>Bacteria</taxon>
        <taxon>Pseudomonadati</taxon>
        <taxon>Pseudomonadota</taxon>
        <taxon>Gammaproteobacteria</taxon>
        <taxon>Enterobacterales</taxon>
        <taxon>Yersiniaceae</taxon>
        <taxon>Rahnella</taxon>
    </lineage>
</organism>